<evidence type="ECO:0000313" key="3">
    <source>
        <dbReference type="EMBL" id="KKM87665.1"/>
    </source>
</evidence>
<proteinExistence type="predicted"/>
<dbReference type="InterPro" id="IPR025103">
    <property type="entry name" value="DUF4011"/>
</dbReference>
<dbReference type="InterPro" id="IPR027417">
    <property type="entry name" value="P-loop_NTPase"/>
</dbReference>
<accession>A0A0F9NFY2</accession>
<dbReference type="SUPFAM" id="SSF52540">
    <property type="entry name" value="P-loop containing nucleoside triphosphate hydrolases"/>
    <property type="match status" value="2"/>
</dbReference>
<evidence type="ECO:0000259" key="2">
    <source>
        <dbReference type="PROSITE" id="PS50206"/>
    </source>
</evidence>
<gene>
    <name evidence="3" type="ORF">LCGC14_1266590</name>
</gene>
<dbReference type="InterPro" id="IPR001763">
    <property type="entry name" value="Rhodanese-like_dom"/>
</dbReference>
<dbReference type="Pfam" id="PF13086">
    <property type="entry name" value="AAA_11"/>
    <property type="match status" value="1"/>
</dbReference>
<dbReference type="PROSITE" id="PS51257">
    <property type="entry name" value="PROKAR_LIPOPROTEIN"/>
    <property type="match status" value="1"/>
</dbReference>
<feature type="region of interest" description="Disordered" evidence="1">
    <location>
        <begin position="662"/>
        <end position="708"/>
    </location>
</feature>
<organism evidence="3">
    <name type="scientific">marine sediment metagenome</name>
    <dbReference type="NCBI Taxonomy" id="412755"/>
    <lineage>
        <taxon>unclassified sequences</taxon>
        <taxon>metagenomes</taxon>
        <taxon>ecological metagenomes</taxon>
    </lineage>
</organism>
<dbReference type="Pfam" id="PF13195">
    <property type="entry name" value="DUF4011"/>
    <property type="match status" value="1"/>
</dbReference>
<dbReference type="AlphaFoldDB" id="A0A0F9NFY2"/>
<dbReference type="PROSITE" id="PS50206">
    <property type="entry name" value="RHODANESE_3"/>
    <property type="match status" value="1"/>
</dbReference>
<protein>
    <recommendedName>
        <fullName evidence="2">Rhodanese domain-containing protein</fullName>
    </recommendedName>
</protein>
<dbReference type="EMBL" id="LAZR01007070">
    <property type="protein sequence ID" value="KKM87665.1"/>
    <property type="molecule type" value="Genomic_DNA"/>
</dbReference>
<name>A0A0F9NFY2_9ZZZZ</name>
<reference evidence="3" key="1">
    <citation type="journal article" date="2015" name="Nature">
        <title>Complex archaea that bridge the gap between prokaryotes and eukaryotes.</title>
        <authorList>
            <person name="Spang A."/>
            <person name="Saw J.H."/>
            <person name="Jorgensen S.L."/>
            <person name="Zaremba-Niedzwiedzka K."/>
            <person name="Martijn J."/>
            <person name="Lind A.E."/>
            <person name="van Eijk R."/>
            <person name="Schleper C."/>
            <person name="Guy L."/>
            <person name="Ettema T.J."/>
        </authorList>
    </citation>
    <scope>NUCLEOTIDE SEQUENCE</scope>
</reference>
<sequence>MRLGLLQRIMLPPPATAAQGCWHIAEGDLTVTDRVARELQQARQSLMDMTMRNRLLHFRPTLRTTIRIIDELPAELWRLLVQDGKKMAFLAREEHKLFDGPPLTDHTGDDDVEPLTSLEDMANGADVDFTQPGVETALEPGQALPSRYIDLFLQTALSDKDLQTNLLRIDQRAASALAERGVNLLFLAMGFLAWKQDGREDKTFRAPLILLPVGLERTSARRRFKLTALDDDPVLNPCLARMLTGFGIDMPPASESWEDFDVAGHLGLVREAVSQRPDWEVKDDIYLGFFSFAKYLMYLDLDPERWQGADDDRPPVAENPMVRALCGDEGAWADDAGDIPHGQDLDDRGKPEDTFQVVDADSSQLEAILLAKKGASLVIQGPPGTGKSQTITNIIAELLGEGKTVLFVSEKMVALEVVKRRLDDVGLGDFCLELHSTKANRRSVAEELGRVLERGPVTVASRGVDAQKLLRVRDRLNAYVRAVHQPFGAAGITPYQAMGKVALLADVPDVVCDMPGHAAWDTAQLGGLKDSIEYLSQQMGQVWPLAEHPWKGCRLQSVTGEIRRSVETATEGVASTLRDMTDAASECVALLGAQAPTTWKSCLGLLQSVKLVLSSPGPEQRVLEDTSWRDPPAEMAEYLTTLNSYVEALAWLHDRYDPDIAISDHGRQDRRSRHGRDRNGDSLRGHREERRWPPDLQRGSLRRMNSPD</sequence>
<dbReference type="InterPro" id="IPR041677">
    <property type="entry name" value="DNA2/NAM7_AAA_11"/>
</dbReference>
<dbReference type="Gene3D" id="3.40.50.300">
    <property type="entry name" value="P-loop containing nucleotide triphosphate hydrolases"/>
    <property type="match status" value="1"/>
</dbReference>
<evidence type="ECO:0000256" key="1">
    <source>
        <dbReference type="SAM" id="MobiDB-lite"/>
    </source>
</evidence>
<comment type="caution">
    <text evidence="3">The sequence shown here is derived from an EMBL/GenBank/DDBJ whole genome shotgun (WGS) entry which is preliminary data.</text>
</comment>
<dbReference type="GO" id="GO:0004386">
    <property type="term" value="F:helicase activity"/>
    <property type="evidence" value="ECO:0007669"/>
    <property type="project" value="InterPro"/>
</dbReference>
<feature type="domain" description="Rhodanese" evidence="2">
    <location>
        <begin position="171"/>
        <end position="203"/>
    </location>
</feature>
<feature type="compositionally biased region" description="Basic and acidic residues" evidence="1">
    <location>
        <begin position="677"/>
        <end position="693"/>
    </location>
</feature>